<dbReference type="Proteomes" id="UP001050691">
    <property type="component" value="Unassembled WGS sequence"/>
</dbReference>
<dbReference type="PANTHER" id="PTHR23508">
    <property type="entry name" value="CARBOXYLIC ACID TRANSPORTER PROTEIN HOMOLOG"/>
    <property type="match status" value="1"/>
</dbReference>
<evidence type="ECO:0000313" key="7">
    <source>
        <dbReference type="EMBL" id="GJJ14765.1"/>
    </source>
</evidence>
<dbReference type="GO" id="GO:0005886">
    <property type="term" value="C:plasma membrane"/>
    <property type="evidence" value="ECO:0007669"/>
    <property type="project" value="TreeGrafter"/>
</dbReference>
<proteinExistence type="predicted"/>
<evidence type="ECO:0000256" key="3">
    <source>
        <dbReference type="ARBA" id="ARBA00022989"/>
    </source>
</evidence>
<accession>A0AAV5APK9</accession>
<dbReference type="Pfam" id="PF07690">
    <property type="entry name" value="MFS_1"/>
    <property type="match status" value="1"/>
</dbReference>
<evidence type="ECO:0000256" key="1">
    <source>
        <dbReference type="ARBA" id="ARBA00004141"/>
    </source>
</evidence>
<dbReference type="GO" id="GO:0035879">
    <property type="term" value="P:plasma membrane lactate transport"/>
    <property type="evidence" value="ECO:0007669"/>
    <property type="project" value="TreeGrafter"/>
</dbReference>
<protein>
    <recommendedName>
        <fullName evidence="6">Major facilitator superfamily (MFS) profile domain-containing protein</fullName>
    </recommendedName>
</protein>
<evidence type="ECO:0000256" key="5">
    <source>
        <dbReference type="SAM" id="Phobius"/>
    </source>
</evidence>
<comment type="subcellular location">
    <subcellularLocation>
        <location evidence="1">Membrane</location>
        <topology evidence="1">Multi-pass membrane protein</topology>
    </subcellularLocation>
</comment>
<dbReference type="AlphaFoldDB" id="A0AAV5APK9"/>
<evidence type="ECO:0000256" key="2">
    <source>
        <dbReference type="ARBA" id="ARBA00022692"/>
    </source>
</evidence>
<dbReference type="SUPFAM" id="SSF103473">
    <property type="entry name" value="MFS general substrate transporter"/>
    <property type="match status" value="1"/>
</dbReference>
<dbReference type="InterPro" id="IPR020846">
    <property type="entry name" value="MFS_dom"/>
</dbReference>
<keyword evidence="8" id="KW-1185">Reference proteome</keyword>
<organism evidence="7 8">
    <name type="scientific">Clathrus columnatus</name>
    <dbReference type="NCBI Taxonomy" id="1419009"/>
    <lineage>
        <taxon>Eukaryota</taxon>
        <taxon>Fungi</taxon>
        <taxon>Dikarya</taxon>
        <taxon>Basidiomycota</taxon>
        <taxon>Agaricomycotina</taxon>
        <taxon>Agaricomycetes</taxon>
        <taxon>Phallomycetidae</taxon>
        <taxon>Phallales</taxon>
        <taxon>Clathraceae</taxon>
        <taxon>Clathrus</taxon>
    </lineage>
</organism>
<gene>
    <name evidence="7" type="ORF">Clacol_009033</name>
</gene>
<dbReference type="GO" id="GO:0015355">
    <property type="term" value="F:secondary active monocarboxylate transmembrane transporter activity"/>
    <property type="evidence" value="ECO:0007669"/>
    <property type="project" value="TreeGrafter"/>
</dbReference>
<comment type="caution">
    <text evidence="7">The sequence shown here is derived from an EMBL/GenBank/DDBJ whole genome shotgun (WGS) entry which is preliminary data.</text>
</comment>
<keyword evidence="3 5" id="KW-1133">Transmembrane helix</keyword>
<sequence length="381" mass="41648">MDAASFVLVGMVDRFGRKWPLIIVLLVIATLQLGTGFVNTFPQFLACRSLFGIAMGGVWGLASVTSMENMPVEARGLYSGFMQVGYPGGYLIASVVNLFLVPESPQTWRTIYWVGCGISVFAAFIRFLLPESSVFQRAKEGNQLKTSFVNILMALLARENHVPSSEKTRRFMMQFVKMVKIHWQLWFYGVILMSGMNFLSHGSQDLYTTFMQVSKGFSADRATKANIVGECGAVLGAVLGGYTSQFLGRRLTLVVGCAIAVYLNELSPPAFRGLYPGTVYQLGNAASSAAAQIEATAGLHIRKQVFGVNQPDYGKVQAIMAACSAGLILLAVMFGPENHSIHFEDAGIAIEAFPENEVHQTDEISVGEKDEKYHVEYGSEV</sequence>
<feature type="transmembrane region" description="Helical" evidence="5">
    <location>
        <begin position="43"/>
        <end position="64"/>
    </location>
</feature>
<feature type="transmembrane region" description="Helical" evidence="5">
    <location>
        <begin position="111"/>
        <end position="129"/>
    </location>
</feature>
<evidence type="ECO:0000256" key="4">
    <source>
        <dbReference type="ARBA" id="ARBA00023136"/>
    </source>
</evidence>
<feature type="transmembrane region" description="Helical" evidence="5">
    <location>
        <begin position="181"/>
        <end position="199"/>
    </location>
</feature>
<dbReference type="Gene3D" id="1.20.1250.20">
    <property type="entry name" value="MFS general substrate transporter like domains"/>
    <property type="match status" value="1"/>
</dbReference>
<feature type="domain" description="Major facilitator superfamily (MFS) profile" evidence="6">
    <location>
        <begin position="1"/>
        <end position="381"/>
    </location>
</feature>
<evidence type="ECO:0000259" key="6">
    <source>
        <dbReference type="PROSITE" id="PS50850"/>
    </source>
</evidence>
<name>A0AAV5APK9_9AGAM</name>
<evidence type="ECO:0000313" key="8">
    <source>
        <dbReference type="Proteomes" id="UP001050691"/>
    </source>
</evidence>
<keyword evidence="4 5" id="KW-0472">Membrane</keyword>
<dbReference type="PANTHER" id="PTHR23508:SF10">
    <property type="entry name" value="CARBOXYLIC ACID TRANSPORTER PROTEIN HOMOLOG"/>
    <property type="match status" value="1"/>
</dbReference>
<dbReference type="InterPro" id="IPR011701">
    <property type="entry name" value="MFS"/>
</dbReference>
<keyword evidence="2 5" id="KW-0812">Transmembrane</keyword>
<feature type="transmembrane region" description="Helical" evidence="5">
    <location>
        <begin position="76"/>
        <end position="99"/>
    </location>
</feature>
<dbReference type="PROSITE" id="PS50850">
    <property type="entry name" value="MFS"/>
    <property type="match status" value="1"/>
</dbReference>
<feature type="transmembrane region" description="Helical" evidence="5">
    <location>
        <begin position="19"/>
        <end position="37"/>
    </location>
</feature>
<feature type="transmembrane region" description="Helical" evidence="5">
    <location>
        <begin position="316"/>
        <end position="334"/>
    </location>
</feature>
<dbReference type="InterPro" id="IPR036259">
    <property type="entry name" value="MFS_trans_sf"/>
</dbReference>
<dbReference type="EMBL" id="BPWL01000010">
    <property type="protein sequence ID" value="GJJ14765.1"/>
    <property type="molecule type" value="Genomic_DNA"/>
</dbReference>
<reference evidence="7" key="1">
    <citation type="submission" date="2021-10" db="EMBL/GenBank/DDBJ databases">
        <title>De novo Genome Assembly of Clathrus columnatus (Basidiomycota, Fungi) Using Illumina and Nanopore Sequence Data.</title>
        <authorList>
            <person name="Ogiso-Tanaka E."/>
            <person name="Itagaki H."/>
            <person name="Hosoya T."/>
            <person name="Hosaka K."/>
        </authorList>
    </citation>
    <scope>NUCLEOTIDE SEQUENCE</scope>
    <source>
        <strain evidence="7">MO-923</strain>
    </source>
</reference>